<reference evidence="2" key="1">
    <citation type="submission" date="2021-02" db="EMBL/GenBank/DDBJ databases">
        <authorList>
            <person name="Vanwijnsberghe S."/>
        </authorList>
    </citation>
    <scope>NUCLEOTIDE SEQUENCE</scope>
    <source>
        <strain evidence="2">R-70211</strain>
    </source>
</reference>
<gene>
    <name evidence="2" type="ORF">R70211_05918</name>
</gene>
<sequence>MRISEKCRGGVEHGSLPGSPLLGARAEFDPQQFMSDYVATQLNRPESLAQQASAVVKQGDISSLLIKTTRPSIVRSSPRRSAQKWPEIKKDIP</sequence>
<comment type="caution">
    <text evidence="2">The sequence shown here is derived from an EMBL/GenBank/DDBJ whole genome shotgun (WGS) entry which is preliminary data.</text>
</comment>
<dbReference type="AlphaFoldDB" id="A0A9N8R367"/>
<dbReference type="RefSeq" id="WP_201075846.1">
    <property type="nucleotide sequence ID" value="NZ_CAJNAS010000020.1"/>
</dbReference>
<dbReference type="EMBL" id="CAJNAS010000020">
    <property type="protein sequence ID" value="CAE6945089.1"/>
    <property type="molecule type" value="Genomic_DNA"/>
</dbReference>
<dbReference type="Proteomes" id="UP000675121">
    <property type="component" value="Unassembled WGS sequence"/>
</dbReference>
<proteinExistence type="predicted"/>
<evidence type="ECO:0000313" key="3">
    <source>
        <dbReference type="Proteomes" id="UP000675121"/>
    </source>
</evidence>
<feature type="region of interest" description="Disordered" evidence="1">
    <location>
        <begin position="72"/>
        <end position="93"/>
    </location>
</feature>
<name>A0A9N8R367_9BURK</name>
<protein>
    <submittedName>
        <fullName evidence="2">Uncharacterized protein</fullName>
    </submittedName>
</protein>
<keyword evidence="3" id="KW-1185">Reference proteome</keyword>
<evidence type="ECO:0000256" key="1">
    <source>
        <dbReference type="SAM" id="MobiDB-lite"/>
    </source>
</evidence>
<accession>A0A9N8R367</accession>
<evidence type="ECO:0000313" key="2">
    <source>
        <dbReference type="EMBL" id="CAE6945089.1"/>
    </source>
</evidence>
<organism evidence="2 3">
    <name type="scientific">Paraburkholderia domus</name>
    <dbReference type="NCBI Taxonomy" id="2793075"/>
    <lineage>
        <taxon>Bacteria</taxon>
        <taxon>Pseudomonadati</taxon>
        <taxon>Pseudomonadota</taxon>
        <taxon>Betaproteobacteria</taxon>
        <taxon>Burkholderiales</taxon>
        <taxon>Burkholderiaceae</taxon>
        <taxon>Paraburkholderia</taxon>
    </lineage>
</organism>